<name>A0A0S3UL99_PREIN</name>
<keyword evidence="13" id="KW-1185">Reference proteome</keyword>
<evidence type="ECO:0000256" key="4">
    <source>
        <dbReference type="ARBA" id="ARBA00023125"/>
    </source>
</evidence>
<dbReference type="Gene3D" id="1.10.10.10">
    <property type="entry name" value="Winged helix-like DNA-binding domain superfamily/Winged helix DNA-binding domain"/>
    <property type="match status" value="1"/>
</dbReference>
<dbReference type="PANTHER" id="PTHR43133:SF8">
    <property type="entry name" value="RNA POLYMERASE SIGMA FACTOR HI_1459-RELATED"/>
    <property type="match status" value="1"/>
</dbReference>
<dbReference type="InterPro" id="IPR007627">
    <property type="entry name" value="RNA_pol_sigma70_r2"/>
</dbReference>
<reference evidence="10 13" key="3">
    <citation type="submission" date="2018-08" db="EMBL/GenBank/DDBJ databases">
        <title>Comparative analysis of Prevotella intermedia strains.</title>
        <authorList>
            <person name="Moon J.-H."/>
            <person name="Lee J.-H."/>
        </authorList>
    </citation>
    <scope>NUCLEOTIDE SEQUENCE [LARGE SCALE GENOMIC DNA]</scope>
    <source>
        <strain evidence="10 13">ATCC 15033</strain>
    </source>
</reference>
<proteinExistence type="inferred from homology"/>
<organism evidence="8 11">
    <name type="scientific">Prevotella intermedia</name>
    <dbReference type="NCBI Taxonomy" id="28131"/>
    <lineage>
        <taxon>Bacteria</taxon>
        <taxon>Pseudomonadati</taxon>
        <taxon>Bacteroidota</taxon>
        <taxon>Bacteroidia</taxon>
        <taxon>Bacteroidales</taxon>
        <taxon>Prevotellaceae</taxon>
        <taxon>Prevotella</taxon>
    </lineage>
</organism>
<sequence length="167" mass="18951">MNEEAFAQIVPQLRCCAIKAGRRVGATETEAEDIAQDVMLRLWQMRNDLGRFVSLESLVARMAHNLTLNLRRAGNAETIGNSETACVADVQLSPSDALEAKENLEWLERRINDLPTTEYTILYMRQVEQRSNEEISHLLGIASTSVSTLLARARRRLLEDIKRRKGR</sequence>
<dbReference type="GO" id="GO:0006352">
    <property type="term" value="P:DNA-templated transcription initiation"/>
    <property type="evidence" value="ECO:0007669"/>
    <property type="project" value="InterPro"/>
</dbReference>
<keyword evidence="2" id="KW-0805">Transcription regulation</keyword>
<dbReference type="GO" id="GO:0016987">
    <property type="term" value="F:sigma factor activity"/>
    <property type="evidence" value="ECO:0007669"/>
    <property type="project" value="UniProtKB-KW"/>
</dbReference>
<dbReference type="EMBL" id="PEKN01000001">
    <property type="protein sequence ID" value="PIK20672.1"/>
    <property type="molecule type" value="Genomic_DNA"/>
</dbReference>
<dbReference type="GO" id="GO:0003677">
    <property type="term" value="F:DNA binding"/>
    <property type="evidence" value="ECO:0007669"/>
    <property type="project" value="UniProtKB-KW"/>
</dbReference>
<dbReference type="SUPFAM" id="SSF88946">
    <property type="entry name" value="Sigma2 domain of RNA polymerase sigma factors"/>
    <property type="match status" value="1"/>
</dbReference>
<dbReference type="EMBL" id="QXEN01000008">
    <property type="protein sequence ID" value="RRF87284.1"/>
    <property type="molecule type" value="Genomic_DNA"/>
</dbReference>
<evidence type="ECO:0000313" key="10">
    <source>
        <dbReference type="EMBL" id="RRF87284.1"/>
    </source>
</evidence>
<evidence type="ECO:0000256" key="2">
    <source>
        <dbReference type="ARBA" id="ARBA00023015"/>
    </source>
</evidence>
<reference evidence="8 11" key="1">
    <citation type="journal article" date="2016" name="DNA Res.">
        <title>The complete genome sequencing of Prevotella intermedia strain OMA14 and a subsequent fine-scale, intra-species genomic comparison reveal an unusual amplification of conjugative and mobile transposons and identify a novel Prevotella-lineage-specific repeat.</title>
        <authorList>
            <person name="Naito M."/>
            <person name="Ogura Y."/>
            <person name="Itoh T."/>
            <person name="Shoji M."/>
            <person name="Okamoto M."/>
            <person name="Hayashi T."/>
            <person name="Nakayama K."/>
        </authorList>
    </citation>
    <scope>NUCLEOTIDE SEQUENCE [LARGE SCALE GENOMIC DNA]</scope>
    <source>
        <strain evidence="8 11">OMA14</strain>
    </source>
</reference>
<dbReference type="EMBL" id="AP014597">
    <property type="protein sequence ID" value="BAU18292.1"/>
    <property type="molecule type" value="Genomic_DNA"/>
</dbReference>
<keyword evidence="4" id="KW-0238">DNA-binding</keyword>
<dbReference type="Proteomes" id="UP000217431">
    <property type="component" value="Chromosome I"/>
</dbReference>
<evidence type="ECO:0000256" key="1">
    <source>
        <dbReference type="ARBA" id="ARBA00010641"/>
    </source>
</evidence>
<dbReference type="AlphaFoldDB" id="A0A0S3UL99"/>
<dbReference type="RefSeq" id="WP_096406418.1">
    <property type="nucleotide sequence ID" value="NZ_AP014597.1"/>
</dbReference>
<protein>
    <submittedName>
        <fullName evidence="8">Probable RNA polymerase ECF-type sigma factor</fullName>
    </submittedName>
    <submittedName>
        <fullName evidence="9">Sigma-70 family RNA polymerase sigma factor</fullName>
    </submittedName>
</protein>
<dbReference type="InterPro" id="IPR014284">
    <property type="entry name" value="RNA_pol_sigma-70_dom"/>
</dbReference>
<dbReference type="Pfam" id="PF08281">
    <property type="entry name" value="Sigma70_r4_2"/>
    <property type="match status" value="1"/>
</dbReference>
<dbReference type="Proteomes" id="UP000230046">
    <property type="component" value="Unassembled WGS sequence"/>
</dbReference>
<gene>
    <name evidence="9" type="ORF">CTI18_04690</name>
    <name evidence="10" type="ORF">D2S45_06470</name>
    <name evidence="8" type="ORF">PIOMA14_I_1784</name>
</gene>
<keyword evidence="3" id="KW-0731">Sigma factor</keyword>
<feature type="domain" description="RNA polymerase sigma-70 region 2" evidence="6">
    <location>
        <begin position="22"/>
        <end position="73"/>
    </location>
</feature>
<dbReference type="PANTHER" id="PTHR43133">
    <property type="entry name" value="RNA POLYMERASE ECF-TYPE SIGMA FACTO"/>
    <property type="match status" value="1"/>
</dbReference>
<reference evidence="9 12" key="2">
    <citation type="submission" date="2017-11" db="EMBL/GenBank/DDBJ databases">
        <title>Genome sequencing of Prevotella intermedia KCOM 1653.</title>
        <authorList>
            <person name="Kook J.-K."/>
            <person name="Park S.-N."/>
            <person name="Lim Y.K."/>
        </authorList>
    </citation>
    <scope>NUCLEOTIDE SEQUENCE [LARGE SCALE GENOMIC DNA]</scope>
    <source>
        <strain evidence="9 12">KCOM 1653</strain>
    </source>
</reference>
<dbReference type="Proteomes" id="UP000283868">
    <property type="component" value="Unassembled WGS sequence"/>
</dbReference>
<evidence type="ECO:0000256" key="3">
    <source>
        <dbReference type="ARBA" id="ARBA00023082"/>
    </source>
</evidence>
<evidence type="ECO:0000256" key="5">
    <source>
        <dbReference type="ARBA" id="ARBA00023163"/>
    </source>
</evidence>
<evidence type="ECO:0000313" key="9">
    <source>
        <dbReference type="EMBL" id="PIK20672.1"/>
    </source>
</evidence>
<evidence type="ECO:0000313" key="12">
    <source>
        <dbReference type="Proteomes" id="UP000230046"/>
    </source>
</evidence>
<accession>A0A0S3UL99</accession>
<dbReference type="Gene3D" id="1.10.1740.10">
    <property type="match status" value="1"/>
</dbReference>
<dbReference type="InterPro" id="IPR013249">
    <property type="entry name" value="RNA_pol_sigma70_r4_t2"/>
</dbReference>
<dbReference type="Pfam" id="PF04542">
    <property type="entry name" value="Sigma70_r2"/>
    <property type="match status" value="1"/>
</dbReference>
<evidence type="ECO:0000259" key="6">
    <source>
        <dbReference type="Pfam" id="PF04542"/>
    </source>
</evidence>
<dbReference type="SUPFAM" id="SSF88659">
    <property type="entry name" value="Sigma3 and sigma4 domains of RNA polymerase sigma factors"/>
    <property type="match status" value="1"/>
</dbReference>
<dbReference type="InterPro" id="IPR039425">
    <property type="entry name" value="RNA_pol_sigma-70-like"/>
</dbReference>
<evidence type="ECO:0000313" key="11">
    <source>
        <dbReference type="Proteomes" id="UP000217431"/>
    </source>
</evidence>
<dbReference type="InterPro" id="IPR013325">
    <property type="entry name" value="RNA_pol_sigma_r2"/>
</dbReference>
<keyword evidence="5" id="KW-0804">Transcription</keyword>
<comment type="similarity">
    <text evidence="1">Belongs to the sigma-70 factor family. ECF subfamily.</text>
</comment>
<dbReference type="STRING" id="28131.BWX40_09085"/>
<dbReference type="NCBIfam" id="TIGR02937">
    <property type="entry name" value="sigma70-ECF"/>
    <property type="match status" value="1"/>
</dbReference>
<dbReference type="InterPro" id="IPR013324">
    <property type="entry name" value="RNA_pol_sigma_r3/r4-like"/>
</dbReference>
<feature type="domain" description="RNA polymerase sigma factor 70 region 4 type 2" evidence="7">
    <location>
        <begin position="105"/>
        <end position="157"/>
    </location>
</feature>
<evidence type="ECO:0000259" key="7">
    <source>
        <dbReference type="Pfam" id="PF08281"/>
    </source>
</evidence>
<evidence type="ECO:0000313" key="8">
    <source>
        <dbReference type="EMBL" id="BAU18292.1"/>
    </source>
</evidence>
<evidence type="ECO:0000313" key="13">
    <source>
        <dbReference type="Proteomes" id="UP000283868"/>
    </source>
</evidence>
<dbReference type="InterPro" id="IPR036388">
    <property type="entry name" value="WH-like_DNA-bd_sf"/>
</dbReference>